<dbReference type="KEGG" id="cmv:CMUST_03355"/>
<evidence type="ECO:0000313" key="2">
    <source>
        <dbReference type="Proteomes" id="UP000035199"/>
    </source>
</evidence>
<organism evidence="1 2">
    <name type="scientific">Corynebacterium mustelae</name>
    <dbReference type="NCBI Taxonomy" id="571915"/>
    <lineage>
        <taxon>Bacteria</taxon>
        <taxon>Bacillati</taxon>
        <taxon>Actinomycetota</taxon>
        <taxon>Actinomycetes</taxon>
        <taxon>Mycobacteriales</taxon>
        <taxon>Corynebacteriaceae</taxon>
        <taxon>Corynebacterium</taxon>
    </lineage>
</organism>
<name>A0A0G3GWT9_9CORY</name>
<dbReference type="STRING" id="571915.CMUST_03355"/>
<dbReference type="PATRIC" id="fig|571915.4.peg.710"/>
<sequence>MADYGCFPLWSWDYPEFNVDPASLPLSATLIADLYQWQDRYDAILNWDDPASSGFPTPEAETAFRTNGARLARRLQTELGPGFQVRFQP</sequence>
<reference evidence="1 2" key="1">
    <citation type="journal article" date="2015" name="Genome Announc.">
        <title>Complete Genome Sequence of the Type Strain Corynebacterium mustelae DSM 45274, Isolated from Various Tissues of a Male Ferret with Lethal Sepsis.</title>
        <authorList>
            <person name="Ruckert C."/>
            <person name="Eimer J."/>
            <person name="Winkler A."/>
            <person name="Tauch A."/>
        </authorList>
    </citation>
    <scope>NUCLEOTIDE SEQUENCE [LARGE SCALE GENOMIC DNA]</scope>
    <source>
        <strain evidence="1 2">DSM 45274</strain>
    </source>
</reference>
<dbReference type="Proteomes" id="UP000035199">
    <property type="component" value="Chromosome"/>
</dbReference>
<reference evidence="2" key="2">
    <citation type="submission" date="2015-05" db="EMBL/GenBank/DDBJ databases">
        <title>Complete genome sequence of Corynebacterium mustelae DSM 45274, isolated from various tissues of a male ferret with lethal sepsis.</title>
        <authorList>
            <person name="Ruckert C."/>
            <person name="Albersmeier A."/>
            <person name="Winkler A."/>
            <person name="Tauch A."/>
        </authorList>
    </citation>
    <scope>NUCLEOTIDE SEQUENCE [LARGE SCALE GENOMIC DNA]</scope>
    <source>
        <strain evidence="2">DSM 45274</strain>
    </source>
</reference>
<accession>A0A0G3GWT9</accession>
<protein>
    <submittedName>
        <fullName evidence="1">Uncharacterized protein</fullName>
    </submittedName>
</protein>
<keyword evidence="2" id="KW-1185">Reference proteome</keyword>
<dbReference type="EMBL" id="CP011542">
    <property type="protein sequence ID" value="AKK05015.1"/>
    <property type="molecule type" value="Genomic_DNA"/>
</dbReference>
<evidence type="ECO:0000313" key="1">
    <source>
        <dbReference type="EMBL" id="AKK05015.1"/>
    </source>
</evidence>
<dbReference type="AlphaFoldDB" id="A0A0G3GWT9"/>
<gene>
    <name evidence="1" type="ORF">CMUST_03355</name>
</gene>
<proteinExistence type="predicted"/>
<dbReference type="OrthoDB" id="1150977at2"/>